<protein>
    <submittedName>
        <fullName evidence="3">C2H2-type domain-containing protein</fullName>
    </submittedName>
</protein>
<feature type="region of interest" description="Disordered" evidence="1">
    <location>
        <begin position="1"/>
        <end position="21"/>
    </location>
</feature>
<feature type="compositionally biased region" description="Polar residues" evidence="1">
    <location>
        <begin position="10"/>
        <end position="20"/>
    </location>
</feature>
<name>A0A183C8Q9_GLOPA</name>
<evidence type="ECO:0000256" key="1">
    <source>
        <dbReference type="SAM" id="MobiDB-lite"/>
    </source>
</evidence>
<organism evidence="2 3">
    <name type="scientific">Globodera pallida</name>
    <name type="common">Potato cyst nematode worm</name>
    <name type="synonym">Heterodera pallida</name>
    <dbReference type="NCBI Taxonomy" id="36090"/>
    <lineage>
        <taxon>Eukaryota</taxon>
        <taxon>Metazoa</taxon>
        <taxon>Ecdysozoa</taxon>
        <taxon>Nematoda</taxon>
        <taxon>Chromadorea</taxon>
        <taxon>Rhabditida</taxon>
        <taxon>Tylenchina</taxon>
        <taxon>Tylenchomorpha</taxon>
        <taxon>Tylenchoidea</taxon>
        <taxon>Heteroderidae</taxon>
        <taxon>Heteroderinae</taxon>
        <taxon>Globodera</taxon>
    </lineage>
</organism>
<dbReference type="WBParaSite" id="GPLIN_000925500">
    <property type="protein sequence ID" value="GPLIN_000925500"/>
    <property type="gene ID" value="GPLIN_000925500"/>
</dbReference>
<evidence type="ECO:0000313" key="3">
    <source>
        <dbReference type="WBParaSite" id="GPLIN_000925500"/>
    </source>
</evidence>
<proteinExistence type="predicted"/>
<accession>A0A183C8Q9</accession>
<dbReference type="AlphaFoldDB" id="A0A183C8Q9"/>
<keyword evidence="2" id="KW-1185">Reference proteome</keyword>
<reference evidence="2" key="1">
    <citation type="submission" date="2013-12" db="EMBL/GenBank/DDBJ databases">
        <authorList>
            <person name="Aslett M."/>
        </authorList>
    </citation>
    <scope>NUCLEOTIDE SEQUENCE [LARGE SCALE GENOMIC DNA]</scope>
    <source>
        <strain evidence="2">Lindley</strain>
    </source>
</reference>
<evidence type="ECO:0000313" key="2">
    <source>
        <dbReference type="Proteomes" id="UP000050741"/>
    </source>
</evidence>
<dbReference type="Proteomes" id="UP000050741">
    <property type="component" value="Unassembled WGS sequence"/>
</dbReference>
<feature type="region of interest" description="Disordered" evidence="1">
    <location>
        <begin position="35"/>
        <end position="59"/>
    </location>
</feature>
<reference evidence="2" key="2">
    <citation type="submission" date="2014-05" db="EMBL/GenBank/DDBJ databases">
        <title>The genome and life-stage specific transcriptomes of Globodera pallida elucidate key aspects of plant parasitism by a cyst nematode.</title>
        <authorList>
            <person name="Cotton J.A."/>
            <person name="Lilley C.J."/>
            <person name="Jones L.M."/>
            <person name="Kikuchi T."/>
            <person name="Reid A.J."/>
            <person name="Thorpe P."/>
            <person name="Tsai I.J."/>
            <person name="Beasley H."/>
            <person name="Blok V."/>
            <person name="Cock P.J.A."/>
            <person name="Van den Akker S.E."/>
            <person name="Holroyd N."/>
            <person name="Hunt M."/>
            <person name="Mantelin S."/>
            <person name="Naghra H."/>
            <person name="Pain A."/>
            <person name="Palomares-Rius J.E."/>
            <person name="Zarowiecki M."/>
            <person name="Berriman M."/>
            <person name="Jones J.T."/>
            <person name="Urwin P.E."/>
        </authorList>
    </citation>
    <scope>NUCLEOTIDE SEQUENCE [LARGE SCALE GENOMIC DNA]</scope>
    <source>
        <strain evidence="2">Lindley</strain>
    </source>
</reference>
<sequence length="113" mass="12653">MIWRVAKSMPQPTTSPSPNSLMYGRPLMTRKMLTSSPSVNIPDGTVKSAGVHKRGKRPLLDRKPELHVCNICEQVTDTKNMQHHIVAHSLPNKRQLALPYGCRFGGGKCQFRC</sequence>
<reference evidence="3" key="3">
    <citation type="submission" date="2016-06" db="UniProtKB">
        <authorList>
            <consortium name="WormBaseParasite"/>
        </authorList>
    </citation>
    <scope>IDENTIFICATION</scope>
</reference>